<sequence length="66" mass="6950">AAVEQRRIEANAKVKGMMADAEARAAAQAETIRLETEQACTALKAAAQQNLEAAAQRIVGKVVNIS</sequence>
<evidence type="ECO:0000313" key="1">
    <source>
        <dbReference type="EMBL" id="MDO4842883.1"/>
    </source>
</evidence>
<evidence type="ECO:0000313" key="2">
    <source>
        <dbReference type="Proteomes" id="UP001168575"/>
    </source>
</evidence>
<organism evidence="1 2">
    <name type="scientific">Phoenicibacter congonensis</name>
    <dbReference type="NCBI Taxonomy" id="1944646"/>
    <lineage>
        <taxon>Bacteria</taxon>
        <taxon>Bacillati</taxon>
        <taxon>Actinomycetota</taxon>
        <taxon>Coriobacteriia</taxon>
        <taxon>Eggerthellales</taxon>
        <taxon>Eggerthellaceae</taxon>
        <taxon>Phoenicibacter</taxon>
    </lineage>
</organism>
<keyword evidence="2" id="KW-1185">Reference proteome</keyword>
<feature type="non-terminal residue" evidence="1">
    <location>
        <position position="1"/>
    </location>
</feature>
<comment type="caution">
    <text evidence="1">The sequence shown here is derived from an EMBL/GenBank/DDBJ whole genome shotgun (WGS) entry which is preliminary data.</text>
</comment>
<proteinExistence type="predicted"/>
<name>A0AA43RJC7_9ACTN</name>
<reference evidence="1" key="1">
    <citation type="submission" date="2023-07" db="EMBL/GenBank/DDBJ databases">
        <title>Between Cages and Wild: Unraveling the Impact of Captivity on Animal Microbiomes and Antimicrobial Resistance.</title>
        <authorList>
            <person name="Schmartz G.P."/>
            <person name="Rehner J."/>
            <person name="Schuff M.J."/>
            <person name="Becker S.L."/>
            <person name="Kravczyk M."/>
            <person name="Gurevich A."/>
            <person name="Francke R."/>
            <person name="Mueller R."/>
            <person name="Keller V."/>
            <person name="Keller A."/>
        </authorList>
    </citation>
    <scope>NUCLEOTIDE SEQUENCE</scope>
    <source>
        <strain evidence="1">S12M_St_49</strain>
    </source>
</reference>
<dbReference type="Proteomes" id="UP001168575">
    <property type="component" value="Unassembled WGS sequence"/>
</dbReference>
<dbReference type="AlphaFoldDB" id="A0AA43RJC7"/>
<gene>
    <name evidence="1" type="ORF">Q3982_09430</name>
</gene>
<dbReference type="EMBL" id="JAUMVS010000355">
    <property type="protein sequence ID" value="MDO4842883.1"/>
    <property type="molecule type" value="Genomic_DNA"/>
</dbReference>
<protein>
    <submittedName>
        <fullName evidence="1">Uncharacterized protein</fullName>
    </submittedName>
</protein>
<accession>A0AA43RJC7</accession>